<dbReference type="EMBL" id="CAJOBA010038027">
    <property type="protein sequence ID" value="CAF4053887.1"/>
    <property type="molecule type" value="Genomic_DNA"/>
</dbReference>
<evidence type="ECO:0000313" key="5">
    <source>
        <dbReference type="Proteomes" id="UP000663829"/>
    </source>
</evidence>
<dbReference type="EMBL" id="CAJNOQ010007912">
    <property type="protein sequence ID" value="CAF1182782.1"/>
    <property type="molecule type" value="Genomic_DNA"/>
</dbReference>
<name>A0A814V3B7_9BILA</name>
<dbReference type="EMBL" id="CAJNOK010016478">
    <property type="protein sequence ID" value="CAF1246235.1"/>
    <property type="molecule type" value="Genomic_DNA"/>
</dbReference>
<dbReference type="AlphaFoldDB" id="A0A814V3B7"/>
<evidence type="ECO:0000313" key="2">
    <source>
        <dbReference type="EMBL" id="CAF1246235.1"/>
    </source>
</evidence>
<dbReference type="EMBL" id="CAJOBC010007911">
    <property type="protein sequence ID" value="CAF3947090.1"/>
    <property type="molecule type" value="Genomic_DNA"/>
</dbReference>
<reference evidence="1" key="1">
    <citation type="submission" date="2021-02" db="EMBL/GenBank/DDBJ databases">
        <authorList>
            <person name="Nowell W R."/>
        </authorList>
    </citation>
    <scope>NUCLEOTIDE SEQUENCE</scope>
</reference>
<protein>
    <submittedName>
        <fullName evidence="1">Uncharacterized protein</fullName>
    </submittedName>
</protein>
<dbReference type="Proteomes" id="UP000681722">
    <property type="component" value="Unassembled WGS sequence"/>
</dbReference>
<keyword evidence="5" id="KW-1185">Reference proteome</keyword>
<gene>
    <name evidence="1" type="ORF">GPM918_LOCUS22792</name>
    <name evidence="2" type="ORF">OVA965_LOCUS26061</name>
    <name evidence="3" type="ORF">SRO942_LOCUS22787</name>
    <name evidence="4" type="ORF">TMI583_LOCUS26794</name>
</gene>
<evidence type="ECO:0000313" key="3">
    <source>
        <dbReference type="EMBL" id="CAF3947090.1"/>
    </source>
</evidence>
<accession>A0A814V3B7</accession>
<dbReference type="Proteomes" id="UP000682733">
    <property type="component" value="Unassembled WGS sequence"/>
</dbReference>
<dbReference type="Proteomes" id="UP000677228">
    <property type="component" value="Unassembled WGS sequence"/>
</dbReference>
<dbReference type="Proteomes" id="UP000663829">
    <property type="component" value="Unassembled WGS sequence"/>
</dbReference>
<evidence type="ECO:0000313" key="1">
    <source>
        <dbReference type="EMBL" id="CAF1182782.1"/>
    </source>
</evidence>
<sequence length="118" mass="13752">MQLRSVCKMLQTAAEVGTLRIRRQVIYGAGYGWPDASNYNPYRYQSNIPDGSLNSWQHANINYDANNPYNMVLSGWNNYNNINNRPRPEWHYNTADRKQSNLLINAGLYCLLFTLIQY</sequence>
<evidence type="ECO:0000313" key="4">
    <source>
        <dbReference type="EMBL" id="CAF4053887.1"/>
    </source>
</evidence>
<proteinExistence type="predicted"/>
<comment type="caution">
    <text evidence="1">The sequence shown here is derived from an EMBL/GenBank/DDBJ whole genome shotgun (WGS) entry which is preliminary data.</text>
</comment>
<organism evidence="1 5">
    <name type="scientific">Didymodactylos carnosus</name>
    <dbReference type="NCBI Taxonomy" id="1234261"/>
    <lineage>
        <taxon>Eukaryota</taxon>
        <taxon>Metazoa</taxon>
        <taxon>Spiralia</taxon>
        <taxon>Gnathifera</taxon>
        <taxon>Rotifera</taxon>
        <taxon>Eurotatoria</taxon>
        <taxon>Bdelloidea</taxon>
        <taxon>Philodinida</taxon>
        <taxon>Philodinidae</taxon>
        <taxon>Didymodactylos</taxon>
    </lineage>
</organism>